<name>A0A699HR02_TANCI</name>
<proteinExistence type="predicted"/>
<feature type="region of interest" description="Disordered" evidence="1">
    <location>
        <begin position="258"/>
        <end position="286"/>
    </location>
</feature>
<reference evidence="2" key="1">
    <citation type="journal article" date="2019" name="Sci. Rep.">
        <title>Draft genome of Tanacetum cinerariifolium, the natural source of mosquito coil.</title>
        <authorList>
            <person name="Yamashiro T."/>
            <person name="Shiraishi A."/>
            <person name="Satake H."/>
            <person name="Nakayama K."/>
        </authorList>
    </citation>
    <scope>NUCLEOTIDE SEQUENCE</scope>
</reference>
<evidence type="ECO:0000256" key="1">
    <source>
        <dbReference type="SAM" id="MobiDB-lite"/>
    </source>
</evidence>
<dbReference type="PANTHER" id="PTHR47481:SF41">
    <property type="entry name" value="COPIA-LIKE POLYPROTEIN_RETROTRANSPOSON"/>
    <property type="match status" value="1"/>
</dbReference>
<comment type="caution">
    <text evidence="2">The sequence shown here is derived from an EMBL/GenBank/DDBJ whole genome shotgun (WGS) entry which is preliminary data.</text>
</comment>
<dbReference type="Pfam" id="PF14223">
    <property type="entry name" value="Retrotran_gag_2"/>
    <property type="match status" value="1"/>
</dbReference>
<evidence type="ECO:0000313" key="2">
    <source>
        <dbReference type="EMBL" id="GEY62264.1"/>
    </source>
</evidence>
<gene>
    <name evidence="2" type="ORF">Tci_434238</name>
</gene>
<sequence>MTDDAPSSSPAILLSDKLMTITNLTTRVLVLLDVDEMNYASWVYFFQKLCGGYKLLDHILGASKDDTTPTTPTPPTDEWLTIDSIVLTWIFTTLSKPLQQRLVVENPETAKEAWDILALIFNDNKQSRSIALKAELRFMKLSELSIDAHFSKIESITIILSSLGLPIGNDDAVNIALDGLPDKYHHVSDIIIHRDPFLDLKTARSMLTTAKMRLKSRAQASYVDSTSSSSMVLLANFGSNTQRSAPSMDKMGQNLVLPGQLGLSGQTGHSGQAGQQGGQLGPHGQTTRQETILPNAFHAMTLQDPTPGNWNMDTCARSHLNDSVSSLSDIFNLSIYPSISIGDKHSIPVTNSGHSILPTPHRPLHLNNVLITPNIVKIIIFVRQFVRDNYCTVEFDAFSFSVKDFLTRRVLLRYDSTGYLYPVINPSTVPHAFLTSQYTWHQRLGHPGSEVLRRVLSSNSISCNKEKPPDC</sequence>
<protein>
    <submittedName>
        <fullName evidence="2">Ribonuclease H-like domain-containing protein</fullName>
    </submittedName>
</protein>
<dbReference type="PANTHER" id="PTHR47481">
    <property type="match status" value="1"/>
</dbReference>
<dbReference type="AlphaFoldDB" id="A0A699HR02"/>
<accession>A0A699HR02</accession>
<dbReference type="EMBL" id="BKCJ010194423">
    <property type="protein sequence ID" value="GEY62264.1"/>
    <property type="molecule type" value="Genomic_DNA"/>
</dbReference>
<organism evidence="2">
    <name type="scientific">Tanacetum cinerariifolium</name>
    <name type="common">Dalmatian daisy</name>
    <name type="synonym">Chrysanthemum cinerariifolium</name>
    <dbReference type="NCBI Taxonomy" id="118510"/>
    <lineage>
        <taxon>Eukaryota</taxon>
        <taxon>Viridiplantae</taxon>
        <taxon>Streptophyta</taxon>
        <taxon>Embryophyta</taxon>
        <taxon>Tracheophyta</taxon>
        <taxon>Spermatophyta</taxon>
        <taxon>Magnoliopsida</taxon>
        <taxon>eudicotyledons</taxon>
        <taxon>Gunneridae</taxon>
        <taxon>Pentapetalae</taxon>
        <taxon>asterids</taxon>
        <taxon>campanulids</taxon>
        <taxon>Asterales</taxon>
        <taxon>Asteraceae</taxon>
        <taxon>Asteroideae</taxon>
        <taxon>Anthemideae</taxon>
        <taxon>Anthemidinae</taxon>
        <taxon>Tanacetum</taxon>
    </lineage>
</organism>